<dbReference type="Gene3D" id="3.40.50.720">
    <property type="entry name" value="NAD(P)-binding Rossmann-like Domain"/>
    <property type="match status" value="1"/>
</dbReference>
<evidence type="ECO:0000313" key="3">
    <source>
        <dbReference type="EMBL" id="ODV76502.1"/>
    </source>
</evidence>
<keyword evidence="5" id="KW-1185">Reference proteome</keyword>
<reference evidence="3 5" key="3">
    <citation type="journal article" date="2016" name="Proc. Natl. Acad. Sci. U.S.A.">
        <title>Comparative genomics of biotechnologically important yeasts.</title>
        <authorList>
            <person name="Riley R."/>
            <person name="Haridas S."/>
            <person name="Wolfe K.H."/>
            <person name="Lopes M.R."/>
            <person name="Hittinger C.T."/>
            <person name="Goeker M."/>
            <person name="Salamov A.A."/>
            <person name="Wisecaver J.H."/>
            <person name="Long T.M."/>
            <person name="Calvey C.H."/>
            <person name="Aerts A.L."/>
            <person name="Barry K.W."/>
            <person name="Choi C."/>
            <person name="Clum A."/>
            <person name="Coughlan A.Y."/>
            <person name="Deshpande S."/>
            <person name="Douglass A.P."/>
            <person name="Hanson S.J."/>
            <person name="Klenk H.-P."/>
            <person name="LaButti K.M."/>
            <person name="Lapidus A."/>
            <person name="Lindquist E.A."/>
            <person name="Lipzen A.M."/>
            <person name="Meier-Kolthoff J.P."/>
            <person name="Ohm R.A."/>
            <person name="Otillar R.P."/>
            <person name="Pangilinan J.L."/>
            <person name="Peng Y."/>
            <person name="Rokas A."/>
            <person name="Rosa C.A."/>
            <person name="Scheuner C."/>
            <person name="Sibirny A.A."/>
            <person name="Slot J.C."/>
            <person name="Stielow J.B."/>
            <person name="Sun H."/>
            <person name="Kurtzman C.P."/>
            <person name="Blackwell M."/>
            <person name="Grigoriev I.V."/>
            <person name="Jeffries T.W."/>
        </authorList>
    </citation>
    <scope>NUCLEOTIDE SEQUENCE [LARGE SCALE GENOMIC DNA]</scope>
    <source>
        <strain evidence="5">ATCC 18201 / CBS 1600 / BCRC 20928 / JCM 3617 / NBRC 0987 / NRRL Y-1542</strain>
        <strain evidence="3">NRRL Y-1542</strain>
    </source>
</reference>
<evidence type="ECO:0000313" key="5">
    <source>
        <dbReference type="Proteomes" id="UP000094389"/>
    </source>
</evidence>
<dbReference type="STRING" id="983966.A0A0H5C073"/>
<dbReference type="OrthoDB" id="10000533at2759"/>
<dbReference type="InterPro" id="IPR036291">
    <property type="entry name" value="NAD(P)-bd_dom_sf"/>
</dbReference>
<dbReference type="InterPro" id="IPR051783">
    <property type="entry name" value="NAD(P)-dependent_oxidoreduct"/>
</dbReference>
<dbReference type="EMBL" id="KV453925">
    <property type="protein sequence ID" value="ODV76502.1"/>
    <property type="molecule type" value="Genomic_DNA"/>
</dbReference>
<reference evidence="2" key="1">
    <citation type="submission" date="2014-12" db="EMBL/GenBank/DDBJ databases">
        <authorList>
            <person name="Jaenicke S."/>
        </authorList>
    </citation>
    <scope>NUCLEOTIDE SEQUENCE [LARGE SCALE GENOMIC DNA]</scope>
    <source>
        <strain evidence="2">CBS1600</strain>
    </source>
</reference>
<accession>A0A1E4SAS0</accession>
<dbReference type="RefSeq" id="XP_020073541.1">
    <property type="nucleotide sequence ID" value="XM_020214204.1"/>
</dbReference>
<dbReference type="GeneID" id="30988600"/>
<dbReference type="AlphaFoldDB" id="A0A0H5C073"/>
<evidence type="ECO:0000259" key="1">
    <source>
        <dbReference type="Pfam" id="PF13460"/>
    </source>
</evidence>
<gene>
    <name evidence="2" type="ORF">BN1211_1155</name>
    <name evidence="3" type="ORF">CYBJADRAFT_165777</name>
</gene>
<dbReference type="OMA" id="IDFPQWT"/>
<evidence type="ECO:0000313" key="4">
    <source>
        <dbReference type="Proteomes" id="UP000038830"/>
    </source>
</evidence>
<dbReference type="PANTHER" id="PTHR48079:SF3">
    <property type="entry name" value="NAD-DEPENDENT EPIMERASE_DEHYDRATASE DOMAIN-CONTAINING PROTEIN"/>
    <property type="match status" value="1"/>
</dbReference>
<accession>A0A0H5C073</accession>
<dbReference type="Proteomes" id="UP000094389">
    <property type="component" value="Unassembled WGS sequence"/>
</dbReference>
<dbReference type="Pfam" id="PF13460">
    <property type="entry name" value="NAD_binding_10"/>
    <property type="match status" value="1"/>
</dbReference>
<dbReference type="InterPro" id="IPR016040">
    <property type="entry name" value="NAD(P)-bd_dom"/>
</dbReference>
<dbReference type="Proteomes" id="UP000038830">
    <property type="component" value="Unassembled WGS sequence"/>
</dbReference>
<proteinExistence type="predicted"/>
<feature type="domain" description="NAD(P)-binding" evidence="1">
    <location>
        <begin position="7"/>
        <end position="159"/>
    </location>
</feature>
<sequence>MKVLVLGATGFIGTSVVDSLVKGGHQVLGQSRSESSQLELARREIELVVSDPFNDDKWTEQLDTIDVVIDCIGGNAPIDTGCIKLIKKAEGFKRHATAAKLVYIWTSGVWLHGEDRWNFVTDGTKADHPPEKVAWRPEVEHYLINSTALDGIVIRPGLVYGRSGSVPAMLFAQGANSDKIVWPGTPGGRYATVHVDDLGELYRLAVEKYPLVRGLKIEGSNPSTESVDLILQRTVEISGAKSYIYKTPESPFEVALAATSVVRGTIAKSILGWTPVKPSLVDGLAIYYHAAIASTQK</sequence>
<protein>
    <submittedName>
        <fullName evidence="3">NAD(P)-binding protein</fullName>
    </submittedName>
</protein>
<organism evidence="2 4">
    <name type="scientific">Cyberlindnera jadinii (strain ATCC 18201 / CBS 1600 / BCRC 20928 / JCM 3617 / NBRC 0987 / NRRL Y-1542)</name>
    <name type="common">Torula yeast</name>
    <name type="synonym">Candida utilis</name>
    <dbReference type="NCBI Taxonomy" id="983966"/>
    <lineage>
        <taxon>Eukaryota</taxon>
        <taxon>Fungi</taxon>
        <taxon>Dikarya</taxon>
        <taxon>Ascomycota</taxon>
        <taxon>Saccharomycotina</taxon>
        <taxon>Saccharomycetes</taxon>
        <taxon>Phaffomycetales</taxon>
        <taxon>Phaffomycetaceae</taxon>
        <taxon>Cyberlindnera</taxon>
    </lineage>
</organism>
<name>A0A0H5C073_CYBJN</name>
<dbReference type="PANTHER" id="PTHR48079">
    <property type="entry name" value="PROTEIN YEEZ"/>
    <property type="match status" value="1"/>
</dbReference>
<dbReference type="GO" id="GO:0005737">
    <property type="term" value="C:cytoplasm"/>
    <property type="evidence" value="ECO:0007669"/>
    <property type="project" value="TreeGrafter"/>
</dbReference>
<dbReference type="EMBL" id="CDQK01000001">
    <property type="protein sequence ID" value="CEP21128.1"/>
    <property type="molecule type" value="Genomic_DNA"/>
</dbReference>
<reference evidence="4" key="2">
    <citation type="journal article" date="2015" name="J. Biotechnol.">
        <title>The structure of the Cyberlindnera jadinii genome and its relation to Candida utilis analyzed by the occurrence of single nucleotide polymorphisms.</title>
        <authorList>
            <person name="Rupp O."/>
            <person name="Brinkrolf K."/>
            <person name="Buerth C."/>
            <person name="Kunigo M."/>
            <person name="Schneider J."/>
            <person name="Jaenicke S."/>
            <person name="Goesmann A."/>
            <person name="Puehler A."/>
            <person name="Jaeger K.-E."/>
            <person name="Ernst J.F."/>
        </authorList>
    </citation>
    <scope>NUCLEOTIDE SEQUENCE [LARGE SCALE GENOMIC DNA]</scope>
    <source>
        <strain evidence="4">ATCC 18201 / CBS 1600 / BCRC 20928 / JCM 3617 / NBRC 0987 / NRRL Y-1542</strain>
    </source>
</reference>
<evidence type="ECO:0000313" key="2">
    <source>
        <dbReference type="EMBL" id="CEP21128.1"/>
    </source>
</evidence>
<dbReference type="GO" id="GO:0004029">
    <property type="term" value="F:aldehyde dehydrogenase (NAD+) activity"/>
    <property type="evidence" value="ECO:0007669"/>
    <property type="project" value="TreeGrafter"/>
</dbReference>
<dbReference type="SUPFAM" id="SSF51735">
    <property type="entry name" value="NAD(P)-binding Rossmann-fold domains"/>
    <property type="match status" value="1"/>
</dbReference>